<dbReference type="GO" id="GO:0044773">
    <property type="term" value="P:mitotic DNA damage checkpoint signaling"/>
    <property type="evidence" value="ECO:0007669"/>
    <property type="project" value="TreeGrafter"/>
</dbReference>
<reference evidence="3" key="1">
    <citation type="journal article" date="2012" name="G3 (Bethesda)">
        <title>Pichia sorbitophila, an interspecies yeast hybrid reveals early steps of genome resolution following polyploidization.</title>
        <authorList>
            <person name="Leh Louis V."/>
            <person name="Despons L."/>
            <person name="Friedrich A."/>
            <person name="Martin T."/>
            <person name="Durrens P."/>
            <person name="Casaregola S."/>
            <person name="Neuveglise C."/>
            <person name="Fairhead C."/>
            <person name="Marck C."/>
            <person name="Cruz J.A."/>
            <person name="Straub M.L."/>
            <person name="Kugler V."/>
            <person name="Sacerdot C."/>
            <person name="Uzunov Z."/>
            <person name="Thierry A."/>
            <person name="Weiss S."/>
            <person name="Bleykasten C."/>
            <person name="De Montigny J."/>
            <person name="Jacques N."/>
            <person name="Jung P."/>
            <person name="Lemaire M."/>
            <person name="Mallet S."/>
            <person name="Morel G."/>
            <person name="Richard G.F."/>
            <person name="Sarkar A."/>
            <person name="Savel G."/>
            <person name="Schacherer J."/>
            <person name="Seret M.L."/>
            <person name="Talla E."/>
            <person name="Samson G."/>
            <person name="Jubin C."/>
            <person name="Poulain J."/>
            <person name="Vacherie B."/>
            <person name="Barbe V."/>
            <person name="Pelletier E."/>
            <person name="Sherman D.J."/>
            <person name="Westhof E."/>
            <person name="Weissenbach J."/>
            <person name="Baret P.V."/>
            <person name="Wincker P."/>
            <person name="Gaillardin C."/>
            <person name="Dujon B."/>
            <person name="Souciet J.L."/>
        </authorList>
    </citation>
    <scope>NUCLEOTIDE SEQUENCE [LARGE SCALE GENOMIC DNA]</scope>
    <source>
        <strain evidence="3">CBS 270.75 / DBVPG 7215 / KCTC 17166 / NRRL Y-17582</strain>
    </source>
</reference>
<dbReference type="OrthoDB" id="413582at2759"/>
<name>G8JMR1_ERECY</name>
<dbReference type="InterPro" id="IPR008271">
    <property type="entry name" value="Ser/Thr_kinase_AS"/>
</dbReference>
<proteinExistence type="predicted"/>
<protein>
    <recommendedName>
        <fullName evidence="1">Protein kinase domain-containing protein</fullName>
    </recommendedName>
</protein>
<dbReference type="EMBL" id="CP002497">
    <property type="protein sequence ID" value="AET37726.1"/>
    <property type="molecule type" value="Genomic_DNA"/>
</dbReference>
<dbReference type="GO" id="GO:0005524">
    <property type="term" value="F:ATP binding"/>
    <property type="evidence" value="ECO:0007669"/>
    <property type="project" value="InterPro"/>
</dbReference>
<dbReference type="AlphaFoldDB" id="G8JMR1"/>
<dbReference type="GO" id="GO:0004674">
    <property type="term" value="F:protein serine/threonine kinase activity"/>
    <property type="evidence" value="ECO:0007669"/>
    <property type="project" value="TreeGrafter"/>
</dbReference>
<dbReference type="InterPro" id="IPR011009">
    <property type="entry name" value="Kinase-like_dom_sf"/>
</dbReference>
<gene>
    <name evidence="2" type="ordered locus">Ecym_1502</name>
</gene>
<dbReference type="PANTHER" id="PTHR44167">
    <property type="entry name" value="OVARIAN-SPECIFIC SERINE/THREONINE-PROTEIN KINASE LOK-RELATED"/>
    <property type="match status" value="1"/>
</dbReference>
<dbReference type="RefSeq" id="XP_003644543.1">
    <property type="nucleotide sequence ID" value="XM_003644495.1"/>
</dbReference>
<accession>G8JMR1</accession>
<dbReference type="HOGENOM" id="CLU_000288_181_1_1"/>
<evidence type="ECO:0000313" key="3">
    <source>
        <dbReference type="Proteomes" id="UP000006790"/>
    </source>
</evidence>
<dbReference type="InParanoid" id="G8JMR1"/>
<sequence length="357" mass="40709">MTDLNTPKIICTTRYARIQLLEDKSVAKSVKIESQCAPHDVETELRILESCHHPHIIPVLSSKLEQGILEIRMPHIELDLYQFMKSHYRTKQQRAYLDSLLSLSEGALALGGVKIRKNHLSIERTLKIITQIADAIAYIHDLGIIHRDIKPQNVLINPNTDHIYLIDFGIAYDTTPTAHHKYSETDNNKIHDVSTSIYKAPELMFSVRNYSLPVDIWSFAVLISQLFQDQIETKSASIPAFVDDGSEELDAGTDIRAIMSVFHHLGIPSQQQWPQVVKYGSGGFVGIFGTQGDGNYIFEKPWQDQLARVELMFPRLKEVPQYQQLAKLLLHMLLFDTEKRITANETFKTLQSLLPHQ</sequence>
<evidence type="ECO:0000313" key="2">
    <source>
        <dbReference type="EMBL" id="AET37726.1"/>
    </source>
</evidence>
<dbReference type="Proteomes" id="UP000006790">
    <property type="component" value="Chromosome 1"/>
</dbReference>
<dbReference type="KEGG" id="erc:Ecym_1502"/>
<feature type="domain" description="Protein kinase" evidence="1">
    <location>
        <begin position="1"/>
        <end position="357"/>
    </location>
</feature>
<dbReference type="eggNOG" id="KOG0594">
    <property type="taxonomic scope" value="Eukaryota"/>
</dbReference>
<dbReference type="STRING" id="931890.G8JMR1"/>
<evidence type="ECO:0000259" key="1">
    <source>
        <dbReference type="PROSITE" id="PS50011"/>
    </source>
</evidence>
<organism evidence="2 3">
    <name type="scientific">Eremothecium cymbalariae (strain CBS 270.75 / DBVPG 7215 / KCTC 17166 / NRRL Y-17582)</name>
    <name type="common">Yeast</name>
    <dbReference type="NCBI Taxonomy" id="931890"/>
    <lineage>
        <taxon>Eukaryota</taxon>
        <taxon>Fungi</taxon>
        <taxon>Dikarya</taxon>
        <taxon>Ascomycota</taxon>
        <taxon>Saccharomycotina</taxon>
        <taxon>Saccharomycetes</taxon>
        <taxon>Saccharomycetales</taxon>
        <taxon>Saccharomycetaceae</taxon>
        <taxon>Eremothecium</taxon>
    </lineage>
</organism>
<dbReference type="GeneID" id="11470402"/>
<dbReference type="SUPFAM" id="SSF56112">
    <property type="entry name" value="Protein kinase-like (PK-like)"/>
    <property type="match status" value="1"/>
</dbReference>
<dbReference type="InterPro" id="IPR000719">
    <property type="entry name" value="Prot_kinase_dom"/>
</dbReference>
<dbReference type="OMA" id="SIDITHC"/>
<keyword evidence="3" id="KW-1185">Reference proteome</keyword>
<dbReference type="PROSITE" id="PS50011">
    <property type="entry name" value="PROTEIN_KINASE_DOM"/>
    <property type="match status" value="1"/>
</dbReference>
<dbReference type="Pfam" id="PF00069">
    <property type="entry name" value="Pkinase"/>
    <property type="match status" value="1"/>
</dbReference>
<dbReference type="PANTHER" id="PTHR44167:SF30">
    <property type="entry name" value="PHOSPHORYLASE KINASE"/>
    <property type="match status" value="1"/>
</dbReference>
<dbReference type="CDD" id="cd00180">
    <property type="entry name" value="PKc"/>
    <property type="match status" value="1"/>
</dbReference>
<dbReference type="FunCoup" id="G8JMR1">
    <property type="interactions" value="302"/>
</dbReference>
<dbReference type="SMART" id="SM00220">
    <property type="entry name" value="S_TKc"/>
    <property type="match status" value="1"/>
</dbReference>
<dbReference type="GO" id="GO:0005634">
    <property type="term" value="C:nucleus"/>
    <property type="evidence" value="ECO:0007669"/>
    <property type="project" value="TreeGrafter"/>
</dbReference>
<dbReference type="Gene3D" id="1.10.510.10">
    <property type="entry name" value="Transferase(Phosphotransferase) domain 1"/>
    <property type="match status" value="1"/>
</dbReference>
<dbReference type="PROSITE" id="PS00108">
    <property type="entry name" value="PROTEIN_KINASE_ST"/>
    <property type="match status" value="1"/>
</dbReference>